<dbReference type="Pfam" id="PF13563">
    <property type="entry name" value="2_5_RNA_ligase2"/>
    <property type="match status" value="1"/>
</dbReference>
<name>A0A511F908_9CELL</name>
<dbReference type="Gene3D" id="3.90.1140.10">
    <property type="entry name" value="Cyclic phosphodiesterase"/>
    <property type="match status" value="1"/>
</dbReference>
<dbReference type="GO" id="GO:0016874">
    <property type="term" value="F:ligase activity"/>
    <property type="evidence" value="ECO:0007669"/>
    <property type="project" value="UniProtKB-KW"/>
</dbReference>
<dbReference type="Proteomes" id="UP000564629">
    <property type="component" value="Unassembled WGS sequence"/>
</dbReference>
<evidence type="ECO:0000313" key="2">
    <source>
        <dbReference type="EMBL" id="MBB5471872.1"/>
    </source>
</evidence>
<proteinExistence type="predicted"/>
<organism evidence="1 3">
    <name type="scientific">Cellulomonas hominis</name>
    <dbReference type="NCBI Taxonomy" id="156981"/>
    <lineage>
        <taxon>Bacteria</taxon>
        <taxon>Bacillati</taxon>
        <taxon>Actinomycetota</taxon>
        <taxon>Actinomycetes</taxon>
        <taxon>Micrococcales</taxon>
        <taxon>Cellulomonadaceae</taxon>
        <taxon>Cellulomonas</taxon>
    </lineage>
</organism>
<dbReference type="SUPFAM" id="SSF55144">
    <property type="entry name" value="LigT-like"/>
    <property type="match status" value="1"/>
</dbReference>
<dbReference type="EMBL" id="JACHDN010000001">
    <property type="protein sequence ID" value="MBB5471872.1"/>
    <property type="molecule type" value="Genomic_DNA"/>
</dbReference>
<gene>
    <name evidence="1" type="ORF">CHO01_08290</name>
    <name evidence="2" type="ORF">HNR08_000608</name>
</gene>
<sequence length="196" mass="21044">MNPTGPFGEELRIGVAVAVPEPYAGALQAARARVGDPAAELIRPHITLLGPTVLPAAALPDVDRHLRSVAARHRPFTVHLRGTATFRPVSPVVFVEVVEGIASCELLEVDIRSGVLEQELRFHYHPHVTIAHEVPDEALDRAFADLAGFEARFDVPEIHVYEHGDDGMWRPMGRYALTGGDVAAGQPRDAGGGASS</sequence>
<dbReference type="PANTHER" id="PTHR40037">
    <property type="entry name" value="PHOSPHOESTERASE YJCG-RELATED"/>
    <property type="match status" value="1"/>
</dbReference>
<dbReference type="InterPro" id="IPR050580">
    <property type="entry name" value="2H_phosphoesterase_YjcG-like"/>
</dbReference>
<evidence type="ECO:0000313" key="3">
    <source>
        <dbReference type="Proteomes" id="UP000321723"/>
    </source>
</evidence>
<dbReference type="EMBL" id="BJVQ01000007">
    <property type="protein sequence ID" value="GEL45713.1"/>
    <property type="molecule type" value="Genomic_DNA"/>
</dbReference>
<dbReference type="RefSeq" id="WP_146834032.1">
    <property type="nucleotide sequence ID" value="NZ_BJVQ01000007.1"/>
</dbReference>
<dbReference type="Proteomes" id="UP000321723">
    <property type="component" value="Unassembled WGS sequence"/>
</dbReference>
<comment type="caution">
    <text evidence="1">The sequence shown here is derived from an EMBL/GenBank/DDBJ whole genome shotgun (WGS) entry which is preliminary data.</text>
</comment>
<dbReference type="PANTHER" id="PTHR40037:SF1">
    <property type="entry name" value="PHOSPHOESTERASE SAOUHSC_00951-RELATED"/>
    <property type="match status" value="1"/>
</dbReference>
<keyword evidence="2" id="KW-0436">Ligase</keyword>
<accession>A0A511F908</accession>
<reference evidence="2 4" key="2">
    <citation type="submission" date="2020-08" db="EMBL/GenBank/DDBJ databases">
        <title>Sequencing the genomes of 1000 actinobacteria strains.</title>
        <authorList>
            <person name="Klenk H.-P."/>
        </authorList>
    </citation>
    <scope>NUCLEOTIDE SEQUENCE [LARGE SCALE GENOMIC DNA]</scope>
    <source>
        <strain evidence="2 4">DSM 9581</strain>
    </source>
</reference>
<protein>
    <submittedName>
        <fullName evidence="2">2'-5' RNA ligase</fullName>
    </submittedName>
    <submittedName>
        <fullName evidence="1">Phosphoesterase</fullName>
    </submittedName>
</protein>
<dbReference type="AlphaFoldDB" id="A0A511F908"/>
<evidence type="ECO:0000313" key="1">
    <source>
        <dbReference type="EMBL" id="GEL45713.1"/>
    </source>
</evidence>
<dbReference type="InterPro" id="IPR009097">
    <property type="entry name" value="Cyclic_Pdiesterase"/>
</dbReference>
<dbReference type="OrthoDB" id="358773at2"/>
<evidence type="ECO:0000313" key="4">
    <source>
        <dbReference type="Proteomes" id="UP000564629"/>
    </source>
</evidence>
<keyword evidence="3" id="KW-1185">Reference proteome</keyword>
<reference evidence="1 3" key="1">
    <citation type="submission" date="2019-07" db="EMBL/GenBank/DDBJ databases">
        <title>Whole genome shotgun sequence of Cellulomonas hominis NBRC 16055.</title>
        <authorList>
            <person name="Hosoyama A."/>
            <person name="Uohara A."/>
            <person name="Ohji S."/>
            <person name="Ichikawa N."/>
        </authorList>
    </citation>
    <scope>NUCLEOTIDE SEQUENCE [LARGE SCALE GENOMIC DNA]</scope>
    <source>
        <strain evidence="1 3">NBRC 16055</strain>
    </source>
</reference>